<sequence length="441" mass="47659">MSPGRNGFDGSDGNGAPLAAASDHVRDELVRFVRALRRAGVEVPANAGVTAGRGLADVGLDDPDRVRVALRASLVADARDRPTFERLFEAFWRRLGAGPDAADAAGWTDDGPDGGLASFGAEPAASESGEGGEGDEDERDETLAERHVGAVVGRETAAADGDGATTARYSPNGRRTAVSAARADHEFGTAFDALTKSLATLSGRRWRAGGDERPDVRRALRASVATGGTVAELPRRRRTRSELRACLLVDVSRSVLDVVDRSFLLEFLRHAHEAWREARVFFFDDDLREVTSAFDAPDERALDALSRAETEWGGGTRIGGSFARLHERASDAVSRDSVVFVVSDGLEMGDVETLEREAAWLSRRARAVFWLNPLAASPEFEPTARGMAAALPYLDGLFAFAGPDDLAELARQLDRQGRHGRIGYEYDPRRVEATDERRNTS</sequence>
<evidence type="ECO:0000313" key="3">
    <source>
        <dbReference type="Proteomes" id="UP000011566"/>
    </source>
</evidence>
<accession>M0LX77</accession>
<dbReference type="PANTHER" id="PTHR39338:SF6">
    <property type="entry name" value="BLL5662 PROTEIN"/>
    <property type="match status" value="1"/>
</dbReference>
<dbReference type="Proteomes" id="UP000011566">
    <property type="component" value="Unassembled WGS sequence"/>
</dbReference>
<feature type="compositionally biased region" description="Low complexity" evidence="1">
    <location>
        <begin position="118"/>
        <end position="128"/>
    </location>
</feature>
<dbReference type="AlphaFoldDB" id="M0LX77"/>
<gene>
    <name evidence="2" type="ORF">C447_10680</name>
</gene>
<comment type="caution">
    <text evidence="2">The sequence shown here is derived from an EMBL/GenBank/DDBJ whole genome shotgun (WGS) entry which is preliminary data.</text>
</comment>
<evidence type="ECO:0000313" key="2">
    <source>
        <dbReference type="EMBL" id="EMA38187.1"/>
    </source>
</evidence>
<organism evidence="2 3">
    <name type="scientific">Halococcus hamelinensis 100A6</name>
    <dbReference type="NCBI Taxonomy" id="1132509"/>
    <lineage>
        <taxon>Archaea</taxon>
        <taxon>Methanobacteriati</taxon>
        <taxon>Methanobacteriota</taxon>
        <taxon>Stenosarchaea group</taxon>
        <taxon>Halobacteria</taxon>
        <taxon>Halobacteriales</taxon>
        <taxon>Halococcaceae</taxon>
        <taxon>Halococcus</taxon>
    </lineage>
</organism>
<proteinExistence type="predicted"/>
<reference evidence="2 3" key="1">
    <citation type="journal article" date="2014" name="PLoS Genet.">
        <title>Phylogenetically driven sequencing of extremely halophilic archaea reveals strategies for static and dynamic osmo-response.</title>
        <authorList>
            <person name="Becker E.A."/>
            <person name="Seitzer P.M."/>
            <person name="Tritt A."/>
            <person name="Larsen D."/>
            <person name="Krusor M."/>
            <person name="Yao A.I."/>
            <person name="Wu D."/>
            <person name="Madern D."/>
            <person name="Eisen J.A."/>
            <person name="Darling A.E."/>
            <person name="Facciotti M.T."/>
        </authorList>
    </citation>
    <scope>NUCLEOTIDE SEQUENCE [LARGE SCALE GENOMIC DNA]</scope>
    <source>
        <strain evidence="2 3">100A6</strain>
    </source>
</reference>
<dbReference type="eggNOG" id="arCOG06502">
    <property type="taxonomic scope" value="Archaea"/>
</dbReference>
<dbReference type="RefSeq" id="WP_007693689.1">
    <property type="nucleotide sequence ID" value="NZ_AOMB01000031.1"/>
</dbReference>
<dbReference type="EMBL" id="AOMB01000031">
    <property type="protein sequence ID" value="EMA38187.1"/>
    <property type="molecule type" value="Genomic_DNA"/>
</dbReference>
<dbReference type="InterPro" id="IPR008912">
    <property type="entry name" value="Uncharacterised_CoxE"/>
</dbReference>
<keyword evidence="3" id="KW-1185">Reference proteome</keyword>
<dbReference type="PANTHER" id="PTHR39338">
    <property type="entry name" value="BLL5662 PROTEIN-RELATED"/>
    <property type="match status" value="1"/>
</dbReference>
<feature type="region of interest" description="Disordered" evidence="1">
    <location>
        <begin position="103"/>
        <end position="173"/>
    </location>
</feature>
<dbReference type="Gene3D" id="3.40.50.410">
    <property type="entry name" value="von Willebrand factor, type A domain"/>
    <property type="match status" value="1"/>
</dbReference>
<dbReference type="OrthoDB" id="205257at2157"/>
<feature type="compositionally biased region" description="Acidic residues" evidence="1">
    <location>
        <begin position="130"/>
        <end position="140"/>
    </location>
</feature>
<feature type="region of interest" description="Disordered" evidence="1">
    <location>
        <begin position="1"/>
        <end position="20"/>
    </location>
</feature>
<dbReference type="Pfam" id="PF05762">
    <property type="entry name" value="VWA_CoxE"/>
    <property type="match status" value="1"/>
</dbReference>
<name>M0LX77_9EURY</name>
<dbReference type="PATRIC" id="fig|1132509.6.peg.2413"/>
<feature type="compositionally biased region" description="Low complexity" evidence="1">
    <location>
        <begin position="156"/>
        <end position="167"/>
    </location>
</feature>
<protein>
    <submittedName>
        <fullName evidence="2">VWA containing CoxE-like protein</fullName>
    </submittedName>
</protein>
<dbReference type="CDD" id="cd00198">
    <property type="entry name" value="vWFA"/>
    <property type="match status" value="1"/>
</dbReference>
<dbReference type="InterPro" id="IPR036465">
    <property type="entry name" value="vWFA_dom_sf"/>
</dbReference>
<evidence type="ECO:0000256" key="1">
    <source>
        <dbReference type="SAM" id="MobiDB-lite"/>
    </source>
</evidence>
<dbReference type="SUPFAM" id="SSF53300">
    <property type="entry name" value="vWA-like"/>
    <property type="match status" value="1"/>
</dbReference>